<dbReference type="SUPFAM" id="SSF56731">
    <property type="entry name" value="DNA primase core"/>
    <property type="match status" value="1"/>
</dbReference>
<dbReference type="HAMAP" id="MF_00974">
    <property type="entry name" value="DNA_primase_DnaG"/>
    <property type="match status" value="1"/>
</dbReference>
<keyword evidence="7 12" id="KW-0863">Zinc-finger</keyword>
<keyword evidence="9" id="KW-0460">Magnesium</keyword>
<dbReference type="PROSITE" id="PS50880">
    <property type="entry name" value="TOPRIM"/>
    <property type="match status" value="1"/>
</dbReference>
<evidence type="ECO:0000256" key="10">
    <source>
        <dbReference type="ARBA" id="ARBA00023125"/>
    </source>
</evidence>
<evidence type="ECO:0000256" key="12">
    <source>
        <dbReference type="HAMAP-Rule" id="MF_00974"/>
    </source>
</evidence>
<evidence type="ECO:0000259" key="15">
    <source>
        <dbReference type="PROSITE" id="PS50880"/>
    </source>
</evidence>
<dbReference type="EMBL" id="FQWY01000062">
    <property type="protein sequence ID" value="SHH31250.1"/>
    <property type="molecule type" value="Genomic_DNA"/>
</dbReference>
<keyword evidence="5 12" id="KW-0235">DNA replication</keyword>
<dbReference type="SMART" id="SM00493">
    <property type="entry name" value="TOPRIM"/>
    <property type="match status" value="1"/>
</dbReference>
<keyword evidence="8 12" id="KW-0862">Zinc</keyword>
<evidence type="ECO:0000256" key="14">
    <source>
        <dbReference type="PIRSR" id="PIRSR002811-1"/>
    </source>
</evidence>
<dbReference type="CDD" id="cd03364">
    <property type="entry name" value="TOPRIM_DnaG_primases"/>
    <property type="match status" value="1"/>
</dbReference>
<comment type="function">
    <text evidence="12 13">RNA polymerase that catalyzes the synthesis of short RNA molecules used as primers for DNA polymerase during DNA replication.</text>
</comment>
<evidence type="ECO:0000313" key="16">
    <source>
        <dbReference type="EMBL" id="SHH31250.1"/>
    </source>
</evidence>
<evidence type="ECO:0000256" key="9">
    <source>
        <dbReference type="ARBA" id="ARBA00022842"/>
    </source>
</evidence>
<evidence type="ECO:0000256" key="8">
    <source>
        <dbReference type="ARBA" id="ARBA00022833"/>
    </source>
</evidence>
<evidence type="ECO:0000256" key="13">
    <source>
        <dbReference type="PIRNR" id="PIRNR002811"/>
    </source>
</evidence>
<dbReference type="Pfam" id="PF01807">
    <property type="entry name" value="Zn_ribbon_DnaG"/>
    <property type="match status" value="1"/>
</dbReference>
<evidence type="ECO:0000256" key="11">
    <source>
        <dbReference type="ARBA" id="ARBA00023163"/>
    </source>
</evidence>
<dbReference type="PANTHER" id="PTHR30313">
    <property type="entry name" value="DNA PRIMASE"/>
    <property type="match status" value="1"/>
</dbReference>
<keyword evidence="11 12" id="KW-0804">Transcription</keyword>
<evidence type="ECO:0000256" key="7">
    <source>
        <dbReference type="ARBA" id="ARBA00022771"/>
    </source>
</evidence>
<dbReference type="Pfam" id="PF13155">
    <property type="entry name" value="Toprim_2"/>
    <property type="match status" value="1"/>
</dbReference>
<dbReference type="GO" id="GO:0003899">
    <property type="term" value="F:DNA-directed RNA polymerase activity"/>
    <property type="evidence" value="ECO:0007669"/>
    <property type="project" value="UniProtKB-UniRule"/>
</dbReference>
<evidence type="ECO:0000256" key="1">
    <source>
        <dbReference type="ARBA" id="ARBA00022478"/>
    </source>
</evidence>
<dbReference type="SUPFAM" id="SSF57783">
    <property type="entry name" value="Zinc beta-ribbon"/>
    <property type="match status" value="1"/>
</dbReference>
<dbReference type="FunFam" id="3.90.980.10:FF:000001">
    <property type="entry name" value="DNA primase"/>
    <property type="match status" value="1"/>
</dbReference>
<feature type="zinc finger region" description="CHC2-type" evidence="12 14">
    <location>
        <begin position="41"/>
        <end position="65"/>
    </location>
</feature>
<reference evidence="17" key="1">
    <citation type="submission" date="2016-11" db="EMBL/GenBank/DDBJ databases">
        <authorList>
            <person name="Varghese N."/>
            <person name="Submissions S."/>
        </authorList>
    </citation>
    <scope>NUCLEOTIDE SEQUENCE [LARGE SCALE GENOMIC DNA]</scope>
    <source>
        <strain evidence="17">DSM 11003</strain>
    </source>
</reference>
<dbReference type="GO" id="GO:0008270">
    <property type="term" value="F:zinc ion binding"/>
    <property type="evidence" value="ECO:0007669"/>
    <property type="project" value="UniProtKB-UniRule"/>
</dbReference>
<keyword evidence="1 12" id="KW-0240">DNA-directed RNA polymerase</keyword>
<protein>
    <recommendedName>
        <fullName evidence="12 13">DNA primase</fullName>
        <ecNumber evidence="12">2.7.7.101</ecNumber>
    </recommendedName>
</protein>
<dbReference type="Proteomes" id="UP000242329">
    <property type="component" value="Unassembled WGS sequence"/>
</dbReference>
<dbReference type="InterPro" id="IPR050219">
    <property type="entry name" value="DnaG_primase"/>
</dbReference>
<proteinExistence type="inferred from homology"/>
<organism evidence="16 17">
    <name type="scientific">Thermosyntropha lipolytica DSM 11003</name>
    <dbReference type="NCBI Taxonomy" id="1123382"/>
    <lineage>
        <taxon>Bacteria</taxon>
        <taxon>Bacillati</taxon>
        <taxon>Bacillota</taxon>
        <taxon>Clostridia</taxon>
        <taxon>Eubacteriales</taxon>
        <taxon>Syntrophomonadaceae</taxon>
        <taxon>Thermosyntropha</taxon>
    </lineage>
</organism>
<dbReference type="NCBIfam" id="TIGR01391">
    <property type="entry name" value="dnaG"/>
    <property type="match status" value="1"/>
</dbReference>
<dbReference type="InterPro" id="IPR006171">
    <property type="entry name" value="TOPRIM_dom"/>
</dbReference>
<dbReference type="GO" id="GO:1990077">
    <property type="term" value="C:primosome complex"/>
    <property type="evidence" value="ECO:0007669"/>
    <property type="project" value="UniProtKB-KW"/>
</dbReference>
<dbReference type="AlphaFoldDB" id="A0A1M5RYH0"/>
<dbReference type="InterPro" id="IPR036977">
    <property type="entry name" value="DNA_primase_Znf_CHC2"/>
</dbReference>
<evidence type="ECO:0000256" key="2">
    <source>
        <dbReference type="ARBA" id="ARBA00022515"/>
    </source>
</evidence>
<feature type="domain" description="Toprim" evidence="15">
    <location>
        <begin position="258"/>
        <end position="339"/>
    </location>
</feature>
<dbReference type="Pfam" id="PF08275">
    <property type="entry name" value="DNAG_N"/>
    <property type="match status" value="1"/>
</dbReference>
<comment type="cofactor">
    <cofactor evidence="12 13 14">
        <name>Zn(2+)</name>
        <dbReference type="ChEBI" id="CHEBI:29105"/>
    </cofactor>
    <text evidence="12 13 14">Binds 1 zinc ion per monomer.</text>
</comment>
<dbReference type="InterPro" id="IPR019475">
    <property type="entry name" value="DNA_primase_DnaB-bd"/>
</dbReference>
<evidence type="ECO:0000256" key="5">
    <source>
        <dbReference type="ARBA" id="ARBA00022705"/>
    </source>
</evidence>
<dbReference type="RefSeq" id="WP_073093518.1">
    <property type="nucleotide sequence ID" value="NZ_FQWY01000062.1"/>
</dbReference>
<evidence type="ECO:0000256" key="4">
    <source>
        <dbReference type="ARBA" id="ARBA00022695"/>
    </source>
</evidence>
<dbReference type="Gene3D" id="3.90.580.10">
    <property type="entry name" value="Zinc finger, CHC2-type domain"/>
    <property type="match status" value="1"/>
</dbReference>
<dbReference type="EC" id="2.7.7.101" evidence="12"/>
<gene>
    <name evidence="12" type="primary">dnaG</name>
    <name evidence="16" type="ORF">SAMN02745221_02131</name>
</gene>
<keyword evidence="3 12" id="KW-0808">Transferase</keyword>
<name>A0A1M5RYH0_9FIRM</name>
<evidence type="ECO:0000256" key="3">
    <source>
        <dbReference type="ARBA" id="ARBA00022679"/>
    </source>
</evidence>
<dbReference type="GO" id="GO:0006269">
    <property type="term" value="P:DNA replication, synthesis of primer"/>
    <property type="evidence" value="ECO:0007669"/>
    <property type="project" value="UniProtKB-UniRule"/>
</dbReference>
<dbReference type="GO" id="GO:0005737">
    <property type="term" value="C:cytoplasm"/>
    <property type="evidence" value="ECO:0007669"/>
    <property type="project" value="TreeGrafter"/>
</dbReference>
<dbReference type="InterPro" id="IPR002694">
    <property type="entry name" value="Znf_CHC2"/>
</dbReference>
<dbReference type="Gene3D" id="3.90.980.10">
    <property type="entry name" value="DNA primase, catalytic core, N-terminal domain"/>
    <property type="match status" value="1"/>
</dbReference>
<dbReference type="OrthoDB" id="9803773at2"/>
<dbReference type="InterPro" id="IPR037068">
    <property type="entry name" value="DNA_primase_core_N_sf"/>
</dbReference>
<comment type="subunit">
    <text evidence="12">Monomer. Interacts with DnaB.</text>
</comment>
<dbReference type="InterPro" id="IPR013264">
    <property type="entry name" value="DNAG_N"/>
</dbReference>
<dbReference type="InterPro" id="IPR030846">
    <property type="entry name" value="DnaG_bac"/>
</dbReference>
<dbReference type="PANTHER" id="PTHR30313:SF2">
    <property type="entry name" value="DNA PRIMASE"/>
    <property type="match status" value="1"/>
</dbReference>
<dbReference type="GO" id="GO:0003677">
    <property type="term" value="F:DNA binding"/>
    <property type="evidence" value="ECO:0007669"/>
    <property type="project" value="UniProtKB-KW"/>
</dbReference>
<keyword evidence="17" id="KW-1185">Reference proteome</keyword>
<sequence>MNYYQGNNDIVEEIKLRLDIVDIVAETVDLTRKGNRYWGKCPFHQEKTPSFCVTPDKNMYYCFGCHTGGDIFSFIMKRDGVSFKEALEILAAKAGISISSPSRKRKDGDSQKVILDINKKAALFYHEILKKPEGEKALSYLKARGITEETMEIFKLGYAPDNWESLKSFMLANDMPIDYLLKSGLLRKSEKTGNYFDLFRQRIIFPIFKYNGDIVALGGRVLDDSLPKYLNSPETEIFSKRNNLYGLFQAKDAIREANEVLLVEGYVDCIKLYQAGIKNVVASLGTAFTPEQARLLARYAEKVLILYDGDEAGQKSALKAGEILHAEKLQVYVVLLPGGKDPDEYIDLVGKEDFLTFIQNNKISYIEFKIDRYIKNRNALYLEDKIKIINSIKPDISGLESEIARDYYIKILAQKLQLEENLVYRELNRTYRPKTDKIGNKTITERYNIKYGNYTWEDKLIATMLKEEAVFKRVKELTGYKIFTNQAYRKICAIYEEIEKKDEGMERLEIRLQEEGLISHYAKLAFLMQEEKVFDAAQVDAIIGRFREKKREILEDKLLNRINILKDKGDFKEVLKFLVYLDLFLNNVQEGGIR</sequence>
<dbReference type="InterPro" id="IPR006295">
    <property type="entry name" value="DNA_primase_DnaG"/>
</dbReference>
<dbReference type="SMART" id="SM00400">
    <property type="entry name" value="ZnF_CHCC"/>
    <property type="match status" value="1"/>
</dbReference>
<comment type="catalytic activity">
    <reaction evidence="12">
        <text>ssDNA + n NTP = ssDNA/pppN(pN)n-1 hybrid + (n-1) diphosphate.</text>
        <dbReference type="EC" id="2.7.7.101"/>
    </reaction>
</comment>
<keyword evidence="2 12" id="KW-0639">Primosome</keyword>
<dbReference type="InterPro" id="IPR034151">
    <property type="entry name" value="TOPRIM_DnaG_bac"/>
</dbReference>
<dbReference type="FunFam" id="3.90.580.10:FF:000001">
    <property type="entry name" value="DNA primase"/>
    <property type="match status" value="1"/>
</dbReference>
<keyword evidence="6 12" id="KW-0479">Metal-binding</keyword>
<accession>A0A1M5RYH0</accession>
<dbReference type="FunFam" id="3.40.1360.10:FF:000002">
    <property type="entry name" value="DNA primase"/>
    <property type="match status" value="1"/>
</dbReference>
<comment type="domain">
    <text evidence="12">Contains an N-terminal zinc-binding domain, a central core domain that contains the primase activity, and a C-terminal DnaB-binding domain.</text>
</comment>
<keyword evidence="10 12" id="KW-0238">DNA-binding</keyword>
<dbReference type="PIRSF" id="PIRSF002811">
    <property type="entry name" value="DnaG"/>
    <property type="match status" value="1"/>
</dbReference>
<dbReference type="Pfam" id="PF10410">
    <property type="entry name" value="DnaB_bind"/>
    <property type="match status" value="1"/>
</dbReference>
<dbReference type="GO" id="GO:0000428">
    <property type="term" value="C:DNA-directed RNA polymerase complex"/>
    <property type="evidence" value="ECO:0007669"/>
    <property type="project" value="UniProtKB-KW"/>
</dbReference>
<comment type="similarity">
    <text evidence="12 13">Belongs to the DnaG primase family.</text>
</comment>
<evidence type="ECO:0000313" key="17">
    <source>
        <dbReference type="Proteomes" id="UP000242329"/>
    </source>
</evidence>
<keyword evidence="4 12" id="KW-0548">Nucleotidyltransferase</keyword>
<dbReference type="STRING" id="1123382.SAMN02745221_02131"/>
<evidence type="ECO:0000256" key="6">
    <source>
        <dbReference type="ARBA" id="ARBA00022723"/>
    </source>
</evidence>
<dbReference type="Gene3D" id="3.40.1360.10">
    <property type="match status" value="1"/>
</dbReference>